<dbReference type="SUPFAM" id="SSF55781">
    <property type="entry name" value="GAF domain-like"/>
    <property type="match status" value="1"/>
</dbReference>
<dbReference type="FunFam" id="3.30.450.20:FF:000099">
    <property type="entry name" value="Sensory box sensor histidine kinase"/>
    <property type="match status" value="1"/>
</dbReference>
<evidence type="ECO:0000259" key="8">
    <source>
        <dbReference type="PROSITE" id="PS50113"/>
    </source>
</evidence>
<dbReference type="PROSITE" id="PS50113">
    <property type="entry name" value="PAC"/>
    <property type="match status" value="2"/>
</dbReference>
<dbReference type="InterPro" id="IPR003594">
    <property type="entry name" value="HATPase_dom"/>
</dbReference>
<evidence type="ECO:0000256" key="1">
    <source>
        <dbReference type="ARBA" id="ARBA00000085"/>
    </source>
</evidence>
<dbReference type="SMART" id="SM00388">
    <property type="entry name" value="HisKA"/>
    <property type="match status" value="1"/>
</dbReference>
<proteinExistence type="predicted"/>
<dbReference type="EC" id="2.7.13.3" evidence="2"/>
<dbReference type="PRINTS" id="PR00344">
    <property type="entry name" value="BCTRLSENSOR"/>
</dbReference>
<organism evidence="9 10">
    <name type="scientific">Fibrella rubiginis</name>
    <dbReference type="NCBI Taxonomy" id="2817060"/>
    <lineage>
        <taxon>Bacteria</taxon>
        <taxon>Pseudomonadati</taxon>
        <taxon>Bacteroidota</taxon>
        <taxon>Cytophagia</taxon>
        <taxon>Cytophagales</taxon>
        <taxon>Spirosomataceae</taxon>
        <taxon>Fibrella</taxon>
    </lineage>
</organism>
<reference evidence="9" key="1">
    <citation type="submission" date="2021-03" db="EMBL/GenBank/DDBJ databases">
        <title>Fibrella sp. HMF5335 genome sequencing and assembly.</title>
        <authorList>
            <person name="Kang H."/>
            <person name="Kim H."/>
            <person name="Bae S."/>
            <person name="Joh K."/>
        </authorList>
    </citation>
    <scope>NUCLEOTIDE SEQUENCE</scope>
    <source>
        <strain evidence="9">HMF5335</strain>
    </source>
</reference>
<keyword evidence="4" id="KW-0808">Transferase</keyword>
<feature type="domain" description="Histidine kinase" evidence="6">
    <location>
        <begin position="493"/>
        <end position="724"/>
    </location>
</feature>
<dbReference type="CDD" id="cd00130">
    <property type="entry name" value="PAS"/>
    <property type="match status" value="2"/>
</dbReference>
<evidence type="ECO:0000256" key="4">
    <source>
        <dbReference type="ARBA" id="ARBA00022679"/>
    </source>
</evidence>
<keyword evidence="5" id="KW-0418">Kinase</keyword>
<dbReference type="Pfam" id="PF01590">
    <property type="entry name" value="GAF"/>
    <property type="match status" value="1"/>
</dbReference>
<feature type="domain" description="PAC" evidence="8">
    <location>
        <begin position="92"/>
        <end position="145"/>
    </location>
</feature>
<dbReference type="SMART" id="SM00091">
    <property type="entry name" value="PAS"/>
    <property type="match status" value="2"/>
</dbReference>
<evidence type="ECO:0000256" key="5">
    <source>
        <dbReference type="ARBA" id="ARBA00022777"/>
    </source>
</evidence>
<dbReference type="PROSITE" id="PS50112">
    <property type="entry name" value="PAS"/>
    <property type="match status" value="2"/>
</dbReference>
<comment type="catalytic activity">
    <reaction evidence="1">
        <text>ATP + protein L-histidine = ADP + protein N-phospho-L-histidine.</text>
        <dbReference type="EC" id="2.7.13.3"/>
    </reaction>
</comment>
<dbReference type="RefSeq" id="WP_207364528.1">
    <property type="nucleotide sequence ID" value="NZ_JAFMYV010000004.1"/>
</dbReference>
<dbReference type="Gene3D" id="3.30.565.10">
    <property type="entry name" value="Histidine kinase-like ATPase, C-terminal domain"/>
    <property type="match status" value="1"/>
</dbReference>
<dbReference type="GO" id="GO:0000155">
    <property type="term" value="F:phosphorelay sensor kinase activity"/>
    <property type="evidence" value="ECO:0007669"/>
    <property type="project" value="InterPro"/>
</dbReference>
<keyword evidence="3" id="KW-0597">Phosphoprotein</keyword>
<dbReference type="InterPro" id="IPR000014">
    <property type="entry name" value="PAS"/>
</dbReference>
<dbReference type="PANTHER" id="PTHR43304">
    <property type="entry name" value="PHYTOCHROME-LIKE PROTEIN CPH1"/>
    <property type="match status" value="1"/>
</dbReference>
<dbReference type="Proteomes" id="UP000664034">
    <property type="component" value="Unassembled WGS sequence"/>
</dbReference>
<dbReference type="AlphaFoldDB" id="A0A939GFR6"/>
<protein>
    <recommendedName>
        <fullName evidence="2">histidine kinase</fullName>
        <ecNumber evidence="2">2.7.13.3</ecNumber>
    </recommendedName>
</protein>
<feature type="domain" description="PAS" evidence="7">
    <location>
        <begin position="16"/>
        <end position="87"/>
    </location>
</feature>
<dbReference type="CDD" id="cd00082">
    <property type="entry name" value="HisKA"/>
    <property type="match status" value="1"/>
</dbReference>
<evidence type="ECO:0000313" key="10">
    <source>
        <dbReference type="Proteomes" id="UP000664034"/>
    </source>
</evidence>
<dbReference type="InterPro" id="IPR052162">
    <property type="entry name" value="Sensor_kinase/Photoreceptor"/>
</dbReference>
<dbReference type="InterPro" id="IPR035965">
    <property type="entry name" value="PAS-like_dom_sf"/>
</dbReference>
<dbReference type="Gene3D" id="3.30.450.20">
    <property type="entry name" value="PAS domain"/>
    <property type="match status" value="2"/>
</dbReference>
<name>A0A939GFR6_9BACT</name>
<evidence type="ECO:0000256" key="3">
    <source>
        <dbReference type="ARBA" id="ARBA00022553"/>
    </source>
</evidence>
<dbReference type="Pfam" id="PF08447">
    <property type="entry name" value="PAS_3"/>
    <property type="match status" value="2"/>
</dbReference>
<dbReference type="SMART" id="SM00387">
    <property type="entry name" value="HATPase_c"/>
    <property type="match status" value="1"/>
</dbReference>
<feature type="domain" description="PAS" evidence="7">
    <location>
        <begin position="316"/>
        <end position="387"/>
    </location>
</feature>
<dbReference type="InterPro" id="IPR005467">
    <property type="entry name" value="His_kinase_dom"/>
</dbReference>
<dbReference type="InterPro" id="IPR036097">
    <property type="entry name" value="HisK_dim/P_sf"/>
</dbReference>
<comment type="caution">
    <text evidence="9">The sequence shown here is derived from an EMBL/GenBank/DDBJ whole genome shotgun (WGS) entry which is preliminary data.</text>
</comment>
<sequence length="724" mass="81970">MTGDQLPFDSSKKLTEQLDIDFALQAAELGVWEINPTTNQVLWDERCQALFGLRQADTIPLQETLQYIHSDDLDHVLAAIQRITTFPSDRLFDQTYRTVGADGGKLRWVRFWGQAKFTPTGDLYRFSGIAQEVTQQVLAQQALERQQAQQRFLLQLSDALRSLTDPLTVYYQTACLVGEYLGANRVGYAEDQGDGNTIVVLQNYVNGVPDLQGTYQYADYGPLLDEFLAGRTVARSDIANDPSLTPAQKEAHRVLHLGATLNKPLLKDGRLMAVLFIHYQQAHHWSADELSLLEGVAERLVVAVDRAMVYEALQQSEQRFRMMADLLPQAIWVTDAEGNTEFLNKWWETYTGMPFNSASVWQISADIVHPEDRSRLIAVFRQAIETGIPFDIEHRNRSASGEYRWFLNKGEPYRDPQTEQITKWVGMGIDIHDRKRAEHLLQQSEARYRLLAADLEQQVRERTLELTATNTDLLESNALLVRSNKNLEQFAYIASHDLQEPLRKIKQFGDLLKKHFTDSNSQELVYLERMQTAASRMSTLIHDLLSYSRIATHRELSTLVSLDMVVERVLNTLELVIAETGAEVQVDPLPTLLGDATQLGQLFQNLLSNALKFRRKEASDDWIRPLIEIRAQLVSSDTLPPSFKPARLSPAYHLIQVSDNGIGFEEKYLDRIFQVFQRLHGKNEFTGTGIGLAICEKVVANHGGLITATSQPGKGSHFSVYLPA</sequence>
<dbReference type="PROSITE" id="PS50109">
    <property type="entry name" value="HIS_KIN"/>
    <property type="match status" value="1"/>
</dbReference>
<dbReference type="InterPro" id="IPR036890">
    <property type="entry name" value="HATPase_C_sf"/>
</dbReference>
<dbReference type="SMART" id="SM00065">
    <property type="entry name" value="GAF"/>
    <property type="match status" value="1"/>
</dbReference>
<dbReference type="InterPro" id="IPR003661">
    <property type="entry name" value="HisK_dim/P_dom"/>
</dbReference>
<keyword evidence="10" id="KW-1185">Reference proteome</keyword>
<evidence type="ECO:0000313" key="9">
    <source>
        <dbReference type="EMBL" id="MBO0936973.1"/>
    </source>
</evidence>
<evidence type="ECO:0000259" key="7">
    <source>
        <dbReference type="PROSITE" id="PS50112"/>
    </source>
</evidence>
<dbReference type="SUPFAM" id="SSF47384">
    <property type="entry name" value="Homodimeric domain of signal transducing histidine kinase"/>
    <property type="match status" value="1"/>
</dbReference>
<dbReference type="NCBIfam" id="TIGR00229">
    <property type="entry name" value="sensory_box"/>
    <property type="match status" value="1"/>
</dbReference>
<feature type="domain" description="PAC" evidence="8">
    <location>
        <begin position="390"/>
        <end position="443"/>
    </location>
</feature>
<dbReference type="Gene3D" id="2.10.70.100">
    <property type="match status" value="1"/>
</dbReference>
<dbReference type="Pfam" id="PF00512">
    <property type="entry name" value="HisKA"/>
    <property type="match status" value="1"/>
</dbReference>
<dbReference type="Gene3D" id="1.10.287.130">
    <property type="match status" value="1"/>
</dbReference>
<dbReference type="SMART" id="SM00086">
    <property type="entry name" value="PAC"/>
    <property type="match status" value="2"/>
</dbReference>
<dbReference type="InterPro" id="IPR003018">
    <property type="entry name" value="GAF"/>
</dbReference>
<dbReference type="InterPro" id="IPR029016">
    <property type="entry name" value="GAF-like_dom_sf"/>
</dbReference>
<dbReference type="SUPFAM" id="SSF55785">
    <property type="entry name" value="PYP-like sensor domain (PAS domain)"/>
    <property type="match status" value="2"/>
</dbReference>
<dbReference type="Gene3D" id="3.30.450.40">
    <property type="match status" value="1"/>
</dbReference>
<dbReference type="Pfam" id="PF02518">
    <property type="entry name" value="HATPase_c"/>
    <property type="match status" value="1"/>
</dbReference>
<dbReference type="SUPFAM" id="SSF55874">
    <property type="entry name" value="ATPase domain of HSP90 chaperone/DNA topoisomerase II/histidine kinase"/>
    <property type="match status" value="1"/>
</dbReference>
<dbReference type="InterPro" id="IPR000700">
    <property type="entry name" value="PAS-assoc_C"/>
</dbReference>
<dbReference type="PANTHER" id="PTHR43304:SF1">
    <property type="entry name" value="PAC DOMAIN-CONTAINING PROTEIN"/>
    <property type="match status" value="1"/>
</dbReference>
<dbReference type="InterPro" id="IPR013655">
    <property type="entry name" value="PAS_fold_3"/>
</dbReference>
<evidence type="ECO:0000259" key="6">
    <source>
        <dbReference type="PROSITE" id="PS50109"/>
    </source>
</evidence>
<dbReference type="InterPro" id="IPR004358">
    <property type="entry name" value="Sig_transdc_His_kin-like_C"/>
</dbReference>
<dbReference type="InterPro" id="IPR001610">
    <property type="entry name" value="PAC"/>
</dbReference>
<accession>A0A939GFR6</accession>
<evidence type="ECO:0000256" key="2">
    <source>
        <dbReference type="ARBA" id="ARBA00012438"/>
    </source>
</evidence>
<gene>
    <name evidence="9" type="ORF">J2I47_10495</name>
</gene>
<dbReference type="EMBL" id="JAFMYV010000004">
    <property type="protein sequence ID" value="MBO0936973.1"/>
    <property type="molecule type" value="Genomic_DNA"/>
</dbReference>